<dbReference type="EMBL" id="CM043793">
    <property type="protein sequence ID" value="KAI4819936.1"/>
    <property type="molecule type" value="Genomic_DNA"/>
</dbReference>
<protein>
    <submittedName>
        <fullName evidence="1">Uncharacterized protein</fullName>
    </submittedName>
</protein>
<sequence>MKAAQHQASSEKEQQQPDPVTNEVETTAPSPAPAPPVYPDLSSLKNPPPYEPLSQNNPLLPSPPNTIQAPQFKVKSGYLEMEESTQKPLLEAYCMISMANRLSTLEDSLILNRLPSPVVTQNENTAPDNYASAQRLDVQDSRRDTINPEDMEELKRLDI</sequence>
<evidence type="ECO:0000313" key="2">
    <source>
        <dbReference type="Proteomes" id="UP001057452"/>
    </source>
</evidence>
<evidence type="ECO:0000313" key="1">
    <source>
        <dbReference type="EMBL" id="KAI4819936.1"/>
    </source>
</evidence>
<keyword evidence="2" id="KW-1185">Reference proteome</keyword>
<proteinExistence type="predicted"/>
<gene>
    <name evidence="1" type="ORF">KUCAC02_027937</name>
</gene>
<comment type="caution">
    <text evidence="1">The sequence shown here is derived from an EMBL/GenBank/DDBJ whole genome shotgun (WGS) entry which is preliminary data.</text>
</comment>
<reference evidence="1" key="1">
    <citation type="submission" date="2022-05" db="EMBL/GenBank/DDBJ databases">
        <title>Chromosome-level genome of Chaenocephalus aceratus.</title>
        <authorList>
            <person name="Park H."/>
        </authorList>
    </citation>
    <scope>NUCLEOTIDE SEQUENCE</scope>
    <source>
        <strain evidence="1">KU_202001</strain>
    </source>
</reference>
<accession>A0ACB9X232</accession>
<dbReference type="Proteomes" id="UP001057452">
    <property type="component" value="Chromosome 9"/>
</dbReference>
<organism evidence="1 2">
    <name type="scientific">Chaenocephalus aceratus</name>
    <name type="common">Blackfin icefish</name>
    <name type="synonym">Chaenichthys aceratus</name>
    <dbReference type="NCBI Taxonomy" id="36190"/>
    <lineage>
        <taxon>Eukaryota</taxon>
        <taxon>Metazoa</taxon>
        <taxon>Chordata</taxon>
        <taxon>Craniata</taxon>
        <taxon>Vertebrata</taxon>
        <taxon>Euteleostomi</taxon>
        <taxon>Actinopterygii</taxon>
        <taxon>Neopterygii</taxon>
        <taxon>Teleostei</taxon>
        <taxon>Neoteleostei</taxon>
        <taxon>Acanthomorphata</taxon>
        <taxon>Eupercaria</taxon>
        <taxon>Perciformes</taxon>
        <taxon>Notothenioidei</taxon>
        <taxon>Channichthyidae</taxon>
        <taxon>Chaenocephalus</taxon>
    </lineage>
</organism>
<name>A0ACB9X232_CHAAC</name>